<sequence>MSTPWAMSGDCAPMPMFTPQVAPSKPLSDES</sequence>
<feature type="region of interest" description="Disordered" evidence="1">
    <location>
        <begin position="1"/>
        <end position="31"/>
    </location>
</feature>
<evidence type="ECO:0000256" key="1">
    <source>
        <dbReference type="SAM" id="MobiDB-lite"/>
    </source>
</evidence>
<dbReference type="EMBL" id="CSBK01000763">
    <property type="protein sequence ID" value="COX87990.1"/>
    <property type="molecule type" value="Genomic_DNA"/>
</dbReference>
<evidence type="ECO:0000313" key="3">
    <source>
        <dbReference type="Proteomes" id="UP000039021"/>
    </source>
</evidence>
<evidence type="ECO:0000313" key="2">
    <source>
        <dbReference type="EMBL" id="COX87990.1"/>
    </source>
</evidence>
<gene>
    <name evidence="2" type="ORF">ERS007739_01835</name>
</gene>
<dbReference type="AlphaFoldDB" id="A0A916LAG8"/>
<proteinExistence type="predicted"/>
<comment type="caution">
    <text evidence="2">The sequence shown here is derived from an EMBL/GenBank/DDBJ whole genome shotgun (WGS) entry which is preliminary data.</text>
</comment>
<accession>A0A916LAG8</accession>
<name>A0A916LAG8_MYCTX</name>
<protein>
    <submittedName>
        <fullName evidence="2">Uncharacterized protein</fullName>
    </submittedName>
</protein>
<dbReference type="Proteomes" id="UP000039021">
    <property type="component" value="Unassembled WGS sequence"/>
</dbReference>
<reference evidence="3" key="1">
    <citation type="submission" date="2015-03" db="EMBL/GenBank/DDBJ databases">
        <authorList>
            <consortium name="Pathogen Informatics"/>
        </authorList>
    </citation>
    <scope>NUCLEOTIDE SEQUENCE [LARGE SCALE GENOMIC DNA]</scope>
    <source>
        <strain evidence="3">N09902308</strain>
    </source>
</reference>
<organism evidence="2 3">
    <name type="scientific">Mycobacterium tuberculosis</name>
    <dbReference type="NCBI Taxonomy" id="1773"/>
    <lineage>
        <taxon>Bacteria</taxon>
        <taxon>Bacillati</taxon>
        <taxon>Actinomycetota</taxon>
        <taxon>Actinomycetes</taxon>
        <taxon>Mycobacteriales</taxon>
        <taxon>Mycobacteriaceae</taxon>
        <taxon>Mycobacterium</taxon>
        <taxon>Mycobacterium tuberculosis complex</taxon>
    </lineage>
</organism>